<gene>
    <name evidence="1" type="ORF">ARMGADRAFT_1087787</name>
</gene>
<name>A0A2H3CPZ3_ARMGA</name>
<sequence>MAVESESRTWLSWESILSLTTPVANFWAQRVLQEPIFTPLLLSPQDSSPGLIPSVSCLNSATLALIYRVAACPAPTTISFAMPATFLDNTTLNTGIPPPYGDPSVHVQRTTFRDNRNVHHPSSPLPPP</sequence>
<proteinExistence type="predicted"/>
<keyword evidence="2" id="KW-1185">Reference proteome</keyword>
<accession>A0A2H3CPZ3</accession>
<dbReference type="AlphaFoldDB" id="A0A2H3CPZ3"/>
<reference evidence="2" key="1">
    <citation type="journal article" date="2017" name="Nat. Ecol. Evol.">
        <title>Genome expansion and lineage-specific genetic innovations in the forest pathogenic fungi Armillaria.</title>
        <authorList>
            <person name="Sipos G."/>
            <person name="Prasanna A.N."/>
            <person name="Walter M.C."/>
            <person name="O'Connor E."/>
            <person name="Balint B."/>
            <person name="Krizsan K."/>
            <person name="Kiss B."/>
            <person name="Hess J."/>
            <person name="Varga T."/>
            <person name="Slot J."/>
            <person name="Riley R."/>
            <person name="Boka B."/>
            <person name="Rigling D."/>
            <person name="Barry K."/>
            <person name="Lee J."/>
            <person name="Mihaltcheva S."/>
            <person name="LaButti K."/>
            <person name="Lipzen A."/>
            <person name="Waldron R."/>
            <person name="Moloney N.M."/>
            <person name="Sperisen C."/>
            <person name="Kredics L."/>
            <person name="Vagvoelgyi C."/>
            <person name="Patrignani A."/>
            <person name="Fitzpatrick D."/>
            <person name="Nagy I."/>
            <person name="Doyle S."/>
            <person name="Anderson J.B."/>
            <person name="Grigoriev I.V."/>
            <person name="Gueldener U."/>
            <person name="Muensterkoetter M."/>
            <person name="Nagy L.G."/>
        </authorList>
    </citation>
    <scope>NUCLEOTIDE SEQUENCE [LARGE SCALE GENOMIC DNA]</scope>
    <source>
        <strain evidence="2">Ar21-2</strain>
    </source>
</reference>
<organism evidence="1 2">
    <name type="scientific">Armillaria gallica</name>
    <name type="common">Bulbous honey fungus</name>
    <name type="synonym">Armillaria bulbosa</name>
    <dbReference type="NCBI Taxonomy" id="47427"/>
    <lineage>
        <taxon>Eukaryota</taxon>
        <taxon>Fungi</taxon>
        <taxon>Dikarya</taxon>
        <taxon>Basidiomycota</taxon>
        <taxon>Agaricomycotina</taxon>
        <taxon>Agaricomycetes</taxon>
        <taxon>Agaricomycetidae</taxon>
        <taxon>Agaricales</taxon>
        <taxon>Marasmiineae</taxon>
        <taxon>Physalacriaceae</taxon>
        <taxon>Armillaria</taxon>
    </lineage>
</organism>
<dbReference type="EMBL" id="KZ293693">
    <property type="protein sequence ID" value="PBK85115.1"/>
    <property type="molecule type" value="Genomic_DNA"/>
</dbReference>
<protein>
    <submittedName>
        <fullName evidence="1">Uncharacterized protein</fullName>
    </submittedName>
</protein>
<dbReference type="Proteomes" id="UP000217790">
    <property type="component" value="Unassembled WGS sequence"/>
</dbReference>
<evidence type="ECO:0000313" key="2">
    <source>
        <dbReference type="Proteomes" id="UP000217790"/>
    </source>
</evidence>
<evidence type="ECO:0000313" key="1">
    <source>
        <dbReference type="EMBL" id="PBK85115.1"/>
    </source>
</evidence>
<dbReference type="InParanoid" id="A0A2H3CPZ3"/>